<dbReference type="GO" id="GO:0003677">
    <property type="term" value="F:DNA binding"/>
    <property type="evidence" value="ECO:0007669"/>
    <property type="project" value="InterPro"/>
</dbReference>
<gene>
    <name evidence="1" type="ORF">FBFR_15155</name>
</gene>
<dbReference type="PANTHER" id="PTHR33609">
    <property type="entry name" value="LOW CALCIUM RESPONSE LOCUS PROTEIN S"/>
    <property type="match status" value="1"/>
</dbReference>
<comment type="caution">
    <text evidence="1">The sequence shown here is derived from an EMBL/GenBank/DDBJ whole genome shotgun (WGS) entry which is preliminary data.</text>
</comment>
<evidence type="ECO:0000313" key="2">
    <source>
        <dbReference type="Proteomes" id="UP000077164"/>
    </source>
</evidence>
<dbReference type="InterPro" id="IPR036388">
    <property type="entry name" value="WH-like_DNA-bd_sf"/>
</dbReference>
<dbReference type="InterPro" id="IPR052546">
    <property type="entry name" value="Transposase_8_domain"/>
</dbReference>
<dbReference type="GO" id="GO:0004803">
    <property type="term" value="F:transposase activity"/>
    <property type="evidence" value="ECO:0007669"/>
    <property type="project" value="InterPro"/>
</dbReference>
<dbReference type="InterPro" id="IPR009057">
    <property type="entry name" value="Homeodomain-like_sf"/>
</dbReference>
<dbReference type="Gene3D" id="1.10.10.10">
    <property type="entry name" value="Winged helix-like DNA-binding domain superfamily/Winged helix DNA-binding domain"/>
    <property type="match status" value="1"/>
</dbReference>
<dbReference type="EMBL" id="LVJE01000047">
    <property type="protein sequence ID" value="OAB25319.1"/>
    <property type="molecule type" value="Genomic_DNA"/>
</dbReference>
<dbReference type="AlphaFoldDB" id="A0A167U730"/>
<dbReference type="PANTHER" id="PTHR33609:SF1">
    <property type="entry name" value="TRANSPOSASE"/>
    <property type="match status" value="1"/>
</dbReference>
<dbReference type="InterPro" id="IPR002514">
    <property type="entry name" value="Transposase_8"/>
</dbReference>
<evidence type="ECO:0000313" key="1">
    <source>
        <dbReference type="EMBL" id="OAB25319.1"/>
    </source>
</evidence>
<organism evidence="1 2">
    <name type="scientific">Flavobacterium fryxellicola</name>
    <dbReference type="NCBI Taxonomy" id="249352"/>
    <lineage>
        <taxon>Bacteria</taxon>
        <taxon>Pseudomonadati</taxon>
        <taxon>Bacteroidota</taxon>
        <taxon>Flavobacteriia</taxon>
        <taxon>Flavobacteriales</taxon>
        <taxon>Flavobacteriaceae</taxon>
        <taxon>Flavobacterium</taxon>
    </lineage>
</organism>
<dbReference type="GO" id="GO:0006313">
    <property type="term" value="P:DNA transposition"/>
    <property type="evidence" value="ECO:0007669"/>
    <property type="project" value="InterPro"/>
</dbReference>
<keyword evidence="2" id="KW-1185">Reference proteome</keyword>
<name>A0A167U730_9FLAO</name>
<accession>A0A167U730</accession>
<dbReference type="SUPFAM" id="SSF46689">
    <property type="entry name" value="Homeodomain-like"/>
    <property type="match status" value="1"/>
</dbReference>
<reference evidence="1 2" key="1">
    <citation type="submission" date="2016-03" db="EMBL/GenBank/DDBJ databases">
        <title>Draft genome sequence of Flavobacterium fryxellicola DSM 16209.</title>
        <authorList>
            <person name="Shin S.-K."/>
            <person name="Yi H."/>
        </authorList>
    </citation>
    <scope>NUCLEOTIDE SEQUENCE [LARGE SCALE GENOMIC DNA]</scope>
    <source>
        <strain evidence="1 2">DSM 16209</strain>
    </source>
</reference>
<dbReference type="STRING" id="249352.SAMN05444395_10948"/>
<proteinExistence type="predicted"/>
<dbReference type="OrthoDB" id="1495855at2"/>
<sequence>MKYKKWTLDQKLEILASSEEIGIVEACRKYGVSTGTLYNWKKKHDHKGEAGLKVTYDTKSKEHKEVVEENRILRKLLSDREIELEIQKELLKKKFGTSDPRKI</sequence>
<dbReference type="RefSeq" id="WP_066082776.1">
    <property type="nucleotide sequence ID" value="NZ_FRDK01000009.1"/>
</dbReference>
<dbReference type="Proteomes" id="UP000077164">
    <property type="component" value="Unassembled WGS sequence"/>
</dbReference>
<protein>
    <submittedName>
        <fullName evidence="1">Transposase</fullName>
    </submittedName>
</protein>
<dbReference type="Pfam" id="PF01527">
    <property type="entry name" value="HTH_Tnp_1"/>
    <property type="match status" value="1"/>
</dbReference>